<reference evidence="12 13" key="1">
    <citation type="submission" date="2020-10" db="EMBL/GenBank/DDBJ databases">
        <title>Connecting structure to function with the recovery of over 1000 high-quality activated sludge metagenome-assembled genomes encoding full-length rRNA genes using long-read sequencing.</title>
        <authorList>
            <person name="Singleton C.M."/>
            <person name="Petriglieri F."/>
            <person name="Kristensen J.M."/>
            <person name="Kirkegaard R.H."/>
            <person name="Michaelsen T.Y."/>
            <person name="Andersen M.H."/>
            <person name="Karst S.M."/>
            <person name="Dueholm M.S."/>
            <person name="Nielsen P.H."/>
            <person name="Albertsen M."/>
        </authorList>
    </citation>
    <scope>NUCLEOTIDE SEQUENCE [LARGE SCALE GENOMIC DNA]</scope>
    <source>
        <strain evidence="12">Ribe_18-Q3-R11-54_MAXAC.273</strain>
    </source>
</reference>
<dbReference type="Proteomes" id="UP000808337">
    <property type="component" value="Unassembled WGS sequence"/>
</dbReference>
<dbReference type="SUPFAM" id="SSF52540">
    <property type="entry name" value="P-loop containing nucleoside triphosphate hydrolases"/>
    <property type="match status" value="1"/>
</dbReference>
<gene>
    <name evidence="9" type="primary">recF</name>
    <name evidence="12" type="ORF">IPP15_02830</name>
</gene>
<dbReference type="NCBIfam" id="TIGR00611">
    <property type="entry name" value="recf"/>
    <property type="match status" value="1"/>
</dbReference>
<dbReference type="GO" id="GO:0003697">
    <property type="term" value="F:single-stranded DNA binding"/>
    <property type="evidence" value="ECO:0007669"/>
    <property type="project" value="UniProtKB-UniRule"/>
</dbReference>
<keyword evidence="5 9" id="KW-0235">DNA replication</keyword>
<sequence length="357" mass="41329">MKPMLIREVSFTNFKNYSDVQFRFGPKFNLIHGLNGTGKTNLLDGLYYLCVGKSYFNPHDQKIVRYNESFFRLEGDVIKDKTNHKVIIKVKPGILKELSVDGAILERISSHLGFMPVVFSAPKDIDLIYGSGISRRRYIDHLLCQIDQAYLLALVTFNHLLQMRNAALKAGYKDLRRMISTYDEQMTPLANLIFEKRKWLSAFIEPILIQTYLTLSDNRENVSLSYESRISEYPFDVLADMNWEMDKNTMRTNAGIHKDDYHLEIKNMSAKEYGSQGQIKSLIFALHLSKYKVLREEIGTTPILILDDVFDKLDENRLARLMEILTTPEYGQIFLSHTTGKRVSDFISPDQLNEIQM</sequence>
<dbReference type="PROSITE" id="PS00618">
    <property type="entry name" value="RECF_2"/>
    <property type="match status" value="1"/>
</dbReference>
<dbReference type="GO" id="GO:0006302">
    <property type="term" value="P:double-strand break repair"/>
    <property type="evidence" value="ECO:0007669"/>
    <property type="project" value="TreeGrafter"/>
</dbReference>
<keyword evidence="6 9" id="KW-0547">Nucleotide-binding</keyword>
<dbReference type="InterPro" id="IPR001238">
    <property type="entry name" value="DNA-binding_RecF"/>
</dbReference>
<evidence type="ECO:0000259" key="11">
    <source>
        <dbReference type="Pfam" id="PF02463"/>
    </source>
</evidence>
<proteinExistence type="inferred from homology"/>
<dbReference type="Gene3D" id="1.20.1050.90">
    <property type="entry name" value="RecF/RecN/SMC, N-terminal domain"/>
    <property type="match status" value="1"/>
</dbReference>
<keyword evidence="8 9" id="KW-0238">DNA-binding</keyword>
<dbReference type="GO" id="GO:0005524">
    <property type="term" value="F:ATP binding"/>
    <property type="evidence" value="ECO:0007669"/>
    <property type="project" value="UniProtKB-UniRule"/>
</dbReference>
<comment type="similarity">
    <text evidence="2 9 10">Belongs to the RecF family.</text>
</comment>
<dbReference type="GO" id="GO:0005737">
    <property type="term" value="C:cytoplasm"/>
    <property type="evidence" value="ECO:0007669"/>
    <property type="project" value="UniProtKB-SubCell"/>
</dbReference>
<comment type="subcellular location">
    <subcellularLocation>
        <location evidence="1 9 10">Cytoplasm</location>
    </subcellularLocation>
</comment>
<evidence type="ECO:0000256" key="5">
    <source>
        <dbReference type="ARBA" id="ARBA00022705"/>
    </source>
</evidence>
<feature type="domain" description="RecF/RecN/SMC N-terminal" evidence="11">
    <location>
        <begin position="6"/>
        <end position="334"/>
    </location>
</feature>
<keyword evidence="9 10" id="KW-0234">DNA repair</keyword>
<organism evidence="12 13">
    <name type="scientific">Candidatus Opimibacter skivensis</name>
    <dbReference type="NCBI Taxonomy" id="2982028"/>
    <lineage>
        <taxon>Bacteria</taxon>
        <taxon>Pseudomonadati</taxon>
        <taxon>Bacteroidota</taxon>
        <taxon>Saprospiria</taxon>
        <taxon>Saprospirales</taxon>
        <taxon>Saprospiraceae</taxon>
        <taxon>Candidatus Opimibacter</taxon>
    </lineage>
</organism>
<evidence type="ECO:0000256" key="3">
    <source>
        <dbReference type="ARBA" id="ARBA00020170"/>
    </source>
</evidence>
<evidence type="ECO:0000256" key="9">
    <source>
        <dbReference type="HAMAP-Rule" id="MF_00365"/>
    </source>
</evidence>
<comment type="function">
    <text evidence="9 10">The RecF protein is involved in DNA metabolism; it is required for DNA replication and normal SOS inducibility. RecF binds preferentially to single-stranded, linear DNA. It also seems to bind ATP.</text>
</comment>
<name>A0A9D7XLQ2_9BACT</name>
<dbReference type="PANTHER" id="PTHR32182">
    <property type="entry name" value="DNA REPLICATION AND REPAIR PROTEIN RECF"/>
    <property type="match status" value="1"/>
</dbReference>
<keyword evidence="7 9" id="KW-0067">ATP-binding</keyword>
<dbReference type="PANTHER" id="PTHR32182:SF0">
    <property type="entry name" value="DNA REPLICATION AND REPAIR PROTEIN RECF"/>
    <property type="match status" value="1"/>
</dbReference>
<evidence type="ECO:0000256" key="2">
    <source>
        <dbReference type="ARBA" id="ARBA00008016"/>
    </source>
</evidence>
<dbReference type="EMBL" id="JADKGY010000001">
    <property type="protein sequence ID" value="MBK9981354.1"/>
    <property type="molecule type" value="Genomic_DNA"/>
</dbReference>
<keyword evidence="9 10" id="KW-0227">DNA damage</keyword>
<dbReference type="GO" id="GO:0009432">
    <property type="term" value="P:SOS response"/>
    <property type="evidence" value="ECO:0007669"/>
    <property type="project" value="UniProtKB-UniRule"/>
</dbReference>
<dbReference type="GO" id="GO:0000731">
    <property type="term" value="P:DNA synthesis involved in DNA repair"/>
    <property type="evidence" value="ECO:0007669"/>
    <property type="project" value="TreeGrafter"/>
</dbReference>
<protein>
    <recommendedName>
        <fullName evidence="3 9">DNA replication and repair protein RecF</fullName>
    </recommendedName>
</protein>
<evidence type="ECO:0000256" key="7">
    <source>
        <dbReference type="ARBA" id="ARBA00022840"/>
    </source>
</evidence>
<dbReference type="Pfam" id="PF02463">
    <property type="entry name" value="SMC_N"/>
    <property type="match status" value="1"/>
</dbReference>
<dbReference type="AlphaFoldDB" id="A0A9D7XLQ2"/>
<dbReference type="Gene3D" id="3.40.50.300">
    <property type="entry name" value="P-loop containing nucleotide triphosphate hydrolases"/>
    <property type="match status" value="1"/>
</dbReference>
<dbReference type="InterPro" id="IPR003395">
    <property type="entry name" value="RecF/RecN/SMC_N"/>
</dbReference>
<dbReference type="HAMAP" id="MF_00365">
    <property type="entry name" value="RecF"/>
    <property type="match status" value="1"/>
</dbReference>
<dbReference type="GO" id="GO:0006260">
    <property type="term" value="P:DNA replication"/>
    <property type="evidence" value="ECO:0007669"/>
    <property type="project" value="UniProtKB-UniRule"/>
</dbReference>
<evidence type="ECO:0000313" key="12">
    <source>
        <dbReference type="EMBL" id="MBK9981354.1"/>
    </source>
</evidence>
<accession>A0A9D7XLQ2</accession>
<dbReference type="InterPro" id="IPR027417">
    <property type="entry name" value="P-loop_NTPase"/>
</dbReference>
<feature type="binding site" evidence="9">
    <location>
        <begin position="33"/>
        <end position="40"/>
    </location>
    <ligand>
        <name>ATP</name>
        <dbReference type="ChEBI" id="CHEBI:30616"/>
    </ligand>
</feature>
<evidence type="ECO:0000256" key="4">
    <source>
        <dbReference type="ARBA" id="ARBA00022490"/>
    </source>
</evidence>
<evidence type="ECO:0000256" key="8">
    <source>
        <dbReference type="ARBA" id="ARBA00023125"/>
    </source>
</evidence>
<evidence type="ECO:0000256" key="10">
    <source>
        <dbReference type="RuleBase" id="RU000578"/>
    </source>
</evidence>
<keyword evidence="9 10" id="KW-0742">SOS response</keyword>
<evidence type="ECO:0000313" key="13">
    <source>
        <dbReference type="Proteomes" id="UP000808337"/>
    </source>
</evidence>
<dbReference type="InterPro" id="IPR018078">
    <property type="entry name" value="DNA-binding_RecF_CS"/>
</dbReference>
<evidence type="ECO:0000256" key="6">
    <source>
        <dbReference type="ARBA" id="ARBA00022741"/>
    </source>
</evidence>
<comment type="caution">
    <text evidence="12">The sequence shown here is derived from an EMBL/GenBank/DDBJ whole genome shotgun (WGS) entry which is preliminary data.</text>
</comment>
<dbReference type="InterPro" id="IPR042174">
    <property type="entry name" value="RecF_2"/>
</dbReference>
<keyword evidence="4 9" id="KW-0963">Cytoplasm</keyword>
<evidence type="ECO:0000256" key="1">
    <source>
        <dbReference type="ARBA" id="ARBA00004496"/>
    </source>
</evidence>